<dbReference type="InParanoid" id="A0A0V0QEF8"/>
<name>A0A0V0QEF8_PSEPJ</name>
<gene>
    <name evidence="2" type="ORF">PPERSA_12797</name>
</gene>
<evidence type="ECO:0000313" key="2">
    <source>
        <dbReference type="EMBL" id="KRX00578.1"/>
    </source>
</evidence>
<feature type="coiled-coil region" evidence="1">
    <location>
        <begin position="148"/>
        <end position="194"/>
    </location>
</feature>
<feature type="coiled-coil region" evidence="1">
    <location>
        <begin position="244"/>
        <end position="271"/>
    </location>
</feature>
<feature type="coiled-coil region" evidence="1">
    <location>
        <begin position="325"/>
        <end position="407"/>
    </location>
</feature>
<evidence type="ECO:0000256" key="1">
    <source>
        <dbReference type="SAM" id="Coils"/>
    </source>
</evidence>
<dbReference type="EMBL" id="LDAU01000184">
    <property type="protein sequence ID" value="KRX00578.1"/>
    <property type="molecule type" value="Genomic_DNA"/>
</dbReference>
<evidence type="ECO:0000313" key="3">
    <source>
        <dbReference type="Proteomes" id="UP000054937"/>
    </source>
</evidence>
<keyword evidence="1" id="KW-0175">Coiled coil</keyword>
<protein>
    <submittedName>
        <fullName evidence="2">Uncharacterized protein</fullName>
    </submittedName>
</protein>
<accession>A0A0V0QEF8</accession>
<dbReference type="Proteomes" id="UP000054937">
    <property type="component" value="Unassembled WGS sequence"/>
</dbReference>
<proteinExistence type="predicted"/>
<sequence>MQMQQKKSKYLTEWEELLEQMGKPIFPLISLQQQQKNIFASNNSLNQQNKELNQQQLQKNINQNSINNNQLSYKTSRSLSLQENDKKYNFKNSNLSSYNTKLDFSLSASKPLNFQEIFKTLDKNQNEEVKLLTNSVQNNSDEDVNNTQNSLNKENQQLQGNWKCLKEEFYQQNLENIKLEKQQILSKIDEIVDEYQLILLTFQIKTQNLQDSNENENQETQKNQNILSIFQNLYTQFQESELQKNQALDRIEFQKQIIQDLEKTIQVIKQLQYEENLVQNERLQEFQNFIEQFQNQQPEIMIDFQKLEEKINIQIKKRIYLQEENQLLQKKIIELELHINILKEQEEDYYKYKKENNTLKENMENLNLEIQNLQQQISEKSFQLQQIQNLEQQKIQNQNQSQQNQLQQSLDFKQQHSLCINNIVPIERSNFSFNQSLTNQNSFGMYPKPCLQCEENKITIEFLKMKINRKKEKLTDIREQSQTGKQKQNNLNL</sequence>
<reference evidence="2 3" key="1">
    <citation type="journal article" date="2015" name="Sci. Rep.">
        <title>Genome of the facultative scuticociliatosis pathogen Pseudocohnilembus persalinus provides insight into its virulence through horizontal gene transfer.</title>
        <authorList>
            <person name="Xiong J."/>
            <person name="Wang G."/>
            <person name="Cheng J."/>
            <person name="Tian M."/>
            <person name="Pan X."/>
            <person name="Warren A."/>
            <person name="Jiang C."/>
            <person name="Yuan D."/>
            <person name="Miao W."/>
        </authorList>
    </citation>
    <scope>NUCLEOTIDE SEQUENCE [LARGE SCALE GENOMIC DNA]</scope>
    <source>
        <strain evidence="2">36N120E</strain>
    </source>
</reference>
<dbReference type="OMA" id="PEIMIDF"/>
<organism evidence="2 3">
    <name type="scientific">Pseudocohnilembus persalinus</name>
    <name type="common">Ciliate</name>
    <dbReference type="NCBI Taxonomy" id="266149"/>
    <lineage>
        <taxon>Eukaryota</taxon>
        <taxon>Sar</taxon>
        <taxon>Alveolata</taxon>
        <taxon>Ciliophora</taxon>
        <taxon>Intramacronucleata</taxon>
        <taxon>Oligohymenophorea</taxon>
        <taxon>Scuticociliatia</taxon>
        <taxon>Philasterida</taxon>
        <taxon>Pseudocohnilembidae</taxon>
        <taxon>Pseudocohnilembus</taxon>
    </lineage>
</organism>
<comment type="caution">
    <text evidence="2">The sequence shown here is derived from an EMBL/GenBank/DDBJ whole genome shotgun (WGS) entry which is preliminary data.</text>
</comment>
<dbReference type="AlphaFoldDB" id="A0A0V0QEF8"/>
<keyword evidence="3" id="KW-1185">Reference proteome</keyword>